<gene>
    <name evidence="4" type="ORF">MNBD_GAMMA17-1486</name>
</gene>
<dbReference type="Gene3D" id="3.40.50.410">
    <property type="entry name" value="von Willebrand factor, type A domain"/>
    <property type="match status" value="1"/>
</dbReference>
<dbReference type="Pfam" id="PF13519">
    <property type="entry name" value="VWA_2"/>
    <property type="match status" value="1"/>
</dbReference>
<feature type="transmembrane region" description="Helical" evidence="2">
    <location>
        <begin position="338"/>
        <end position="356"/>
    </location>
</feature>
<feature type="non-terminal residue" evidence="4">
    <location>
        <position position="553"/>
    </location>
</feature>
<dbReference type="PANTHER" id="PTHR22550">
    <property type="entry name" value="SPORE GERMINATION PROTEIN"/>
    <property type="match status" value="1"/>
</dbReference>
<dbReference type="InterPro" id="IPR011990">
    <property type="entry name" value="TPR-like_helical_dom_sf"/>
</dbReference>
<dbReference type="SMART" id="SM00028">
    <property type="entry name" value="TPR"/>
    <property type="match status" value="2"/>
</dbReference>
<dbReference type="PANTHER" id="PTHR22550:SF14">
    <property type="entry name" value="VWFA DOMAIN-CONTAINING PROTEIN"/>
    <property type="match status" value="1"/>
</dbReference>
<name>A0A3B0ZFX1_9ZZZZ</name>
<dbReference type="SUPFAM" id="SSF48452">
    <property type="entry name" value="TPR-like"/>
    <property type="match status" value="1"/>
</dbReference>
<keyword evidence="2" id="KW-0812">Transmembrane</keyword>
<evidence type="ECO:0000259" key="3">
    <source>
        <dbReference type="PROSITE" id="PS50234"/>
    </source>
</evidence>
<feature type="transmembrane region" description="Helical" evidence="2">
    <location>
        <begin position="314"/>
        <end position="331"/>
    </location>
</feature>
<accession>A0A3B0ZFX1</accession>
<dbReference type="PROSITE" id="PS50234">
    <property type="entry name" value="VWFA"/>
    <property type="match status" value="1"/>
</dbReference>
<protein>
    <recommendedName>
        <fullName evidence="3">VWFA domain-containing protein</fullName>
    </recommendedName>
</protein>
<dbReference type="SUPFAM" id="SSF53300">
    <property type="entry name" value="vWA-like"/>
    <property type="match status" value="1"/>
</dbReference>
<evidence type="ECO:0000256" key="2">
    <source>
        <dbReference type="SAM" id="Phobius"/>
    </source>
</evidence>
<sequence length="553" mass="61803">MIENLDQLTLRQPWWLLLLVIPLGMMMAQQLRPRSHQHKTRLAQFIAPNLWRWLLTQPRNPHRHSTPWLLSAAWVLIAIAASSPYFSDSSEENIARSIDIAVVLDISPSMAADDITPTRLTRAKLELRDFTSRLKADRTSLIAYSGNAYQVLPLTSDRDTLHHFSDALETTLTRRLGSNLAQGLERAIQSLNHSEKEGRAIVLLTDGGNFNPQANINIAKRLHKIKMPLMIMGIGTPSGAMVPNEMGKRLYYNGEVVVSRLEEAPLQQLATTSGGIYTPMSSDDSDWQSIFRELDRLEPLNHYRAPYQPQQFQFFPWLIAAAILLFIISGIKQQRANLLLIILSVLIITPPSPAHATSLFDLWSEKQAFEALSEKRHAEAAYRYSGIDSYNGQLGYGVAAYRQQEWQVAADAFSRALLLAKDDAQRAQAHYNRGNALSRMQKLNDAINDFETALRFQSNFSRAALNLSLVNQALAQQGGVQKSERKKDPQIAIHTTHNNEAQQSASQLASTSPQSEQRNSQNRSQASDHSSINSQQQTTSNEQPAALPTGKGG</sequence>
<dbReference type="InterPro" id="IPR019734">
    <property type="entry name" value="TPR_rpt"/>
</dbReference>
<evidence type="ECO:0000256" key="1">
    <source>
        <dbReference type="SAM" id="MobiDB-lite"/>
    </source>
</evidence>
<feature type="region of interest" description="Disordered" evidence="1">
    <location>
        <begin position="497"/>
        <end position="553"/>
    </location>
</feature>
<feature type="compositionally biased region" description="Low complexity" evidence="1">
    <location>
        <begin position="501"/>
        <end position="543"/>
    </location>
</feature>
<dbReference type="InterPro" id="IPR002035">
    <property type="entry name" value="VWF_A"/>
</dbReference>
<dbReference type="AlphaFoldDB" id="A0A3B0ZFX1"/>
<proteinExistence type="predicted"/>
<dbReference type="InterPro" id="IPR036465">
    <property type="entry name" value="vWFA_dom_sf"/>
</dbReference>
<dbReference type="EMBL" id="UOFQ01000196">
    <property type="protein sequence ID" value="VAW90481.1"/>
    <property type="molecule type" value="Genomic_DNA"/>
</dbReference>
<feature type="transmembrane region" description="Helical" evidence="2">
    <location>
        <begin position="12"/>
        <end position="31"/>
    </location>
</feature>
<keyword evidence="2" id="KW-0472">Membrane</keyword>
<organism evidence="4">
    <name type="scientific">hydrothermal vent metagenome</name>
    <dbReference type="NCBI Taxonomy" id="652676"/>
    <lineage>
        <taxon>unclassified sequences</taxon>
        <taxon>metagenomes</taxon>
        <taxon>ecological metagenomes</taxon>
    </lineage>
</organism>
<feature type="domain" description="VWFA" evidence="3">
    <location>
        <begin position="99"/>
        <end position="294"/>
    </location>
</feature>
<dbReference type="SMART" id="SM00327">
    <property type="entry name" value="VWA"/>
    <property type="match status" value="1"/>
</dbReference>
<reference evidence="4" key="1">
    <citation type="submission" date="2018-06" db="EMBL/GenBank/DDBJ databases">
        <authorList>
            <person name="Zhirakovskaya E."/>
        </authorList>
    </citation>
    <scope>NUCLEOTIDE SEQUENCE</scope>
</reference>
<dbReference type="Pfam" id="PF00515">
    <property type="entry name" value="TPR_1"/>
    <property type="match status" value="1"/>
</dbReference>
<dbReference type="InterPro" id="IPR050768">
    <property type="entry name" value="UPF0353/GerABKA_families"/>
</dbReference>
<evidence type="ECO:0000313" key="4">
    <source>
        <dbReference type="EMBL" id="VAW90481.1"/>
    </source>
</evidence>
<keyword evidence="2" id="KW-1133">Transmembrane helix</keyword>
<dbReference type="Gene3D" id="1.25.40.10">
    <property type="entry name" value="Tetratricopeptide repeat domain"/>
    <property type="match status" value="1"/>
</dbReference>
<dbReference type="PROSITE" id="PS50005">
    <property type="entry name" value="TPR"/>
    <property type="match status" value="1"/>
</dbReference>